<proteinExistence type="predicted"/>
<reference evidence="2" key="1">
    <citation type="journal article" date="2014" name="Int. J. Syst. Evol. Microbiol.">
        <title>Complete genome sequence of Corynebacterium casei LMG S-19264T (=DSM 44701T), isolated from a smear-ripened cheese.</title>
        <authorList>
            <consortium name="US DOE Joint Genome Institute (JGI-PGF)"/>
            <person name="Walter F."/>
            <person name="Albersmeier A."/>
            <person name="Kalinowski J."/>
            <person name="Ruckert C."/>
        </authorList>
    </citation>
    <scope>NUCLEOTIDE SEQUENCE</scope>
    <source>
        <strain evidence="2">JCM 4369</strain>
    </source>
</reference>
<dbReference type="RefSeq" id="WP_191874504.1">
    <property type="nucleotide sequence ID" value="NZ_BMTD01000007.1"/>
</dbReference>
<feature type="region of interest" description="Disordered" evidence="1">
    <location>
        <begin position="162"/>
        <end position="365"/>
    </location>
</feature>
<dbReference type="Proteomes" id="UP000618795">
    <property type="component" value="Unassembled WGS sequence"/>
</dbReference>
<keyword evidence="3" id="KW-1185">Reference proteome</keyword>
<dbReference type="EMBL" id="BMTD01000007">
    <property type="protein sequence ID" value="GGU97116.1"/>
    <property type="molecule type" value="Genomic_DNA"/>
</dbReference>
<organism evidence="2 3">
    <name type="scientific">Streptomyces filipinensis</name>
    <dbReference type="NCBI Taxonomy" id="66887"/>
    <lineage>
        <taxon>Bacteria</taxon>
        <taxon>Bacillati</taxon>
        <taxon>Actinomycetota</taxon>
        <taxon>Actinomycetes</taxon>
        <taxon>Kitasatosporales</taxon>
        <taxon>Streptomycetaceae</taxon>
        <taxon>Streptomyces</taxon>
    </lineage>
</organism>
<name>A0A918IB70_9ACTN</name>
<accession>A0A918IB70</accession>
<dbReference type="AlphaFoldDB" id="A0A918IB70"/>
<evidence type="ECO:0000313" key="3">
    <source>
        <dbReference type="Proteomes" id="UP000618795"/>
    </source>
</evidence>
<evidence type="ECO:0000313" key="2">
    <source>
        <dbReference type="EMBL" id="GGU97116.1"/>
    </source>
</evidence>
<protein>
    <submittedName>
        <fullName evidence="2">Uncharacterized protein</fullName>
    </submittedName>
</protein>
<feature type="compositionally biased region" description="Low complexity" evidence="1">
    <location>
        <begin position="162"/>
        <end position="174"/>
    </location>
</feature>
<sequence>MDLDVVADELYGLRPEEFVAARDRRALDARKAGDQTLAKAIGALRRPSLGAWVSNLLVRRQVGPLLALGEELRRAHRALDGPELRRLARRQSEVIGALGRQARQLAAQAGHPVGEGVRREVEETLHAALADPEAARAWAAGRLVKPLSSAFGFPEADEGVLARRPTAPRATGAQRRAEVAEADGRGAGRKRTEAEETDRRGAGTKRTEAEETDRRGAGTKRTEAEETDRRGAGKKRAEAEERADGLARRRRLDEARRAARDAERELRACEAEARAAEQEAAETGDRVAEAEQRVRTLRGELRDAEAEQRRARTDEQTARDRARQADRALREARRHAEKTAAQAERLSGTRADGASTGRTRRLVAR</sequence>
<reference evidence="2" key="2">
    <citation type="submission" date="2020-09" db="EMBL/GenBank/DDBJ databases">
        <authorList>
            <person name="Sun Q."/>
            <person name="Ohkuma M."/>
        </authorList>
    </citation>
    <scope>NUCLEOTIDE SEQUENCE</scope>
    <source>
        <strain evidence="2">JCM 4369</strain>
    </source>
</reference>
<evidence type="ECO:0000256" key="1">
    <source>
        <dbReference type="SAM" id="MobiDB-lite"/>
    </source>
</evidence>
<gene>
    <name evidence="2" type="ORF">GCM10010260_36040</name>
</gene>
<feature type="compositionally biased region" description="Basic and acidic residues" evidence="1">
    <location>
        <begin position="175"/>
        <end position="331"/>
    </location>
</feature>
<comment type="caution">
    <text evidence="2">The sequence shown here is derived from an EMBL/GenBank/DDBJ whole genome shotgun (WGS) entry which is preliminary data.</text>
</comment>